<gene>
    <name evidence="1" type="ORF">RS130_07520</name>
</gene>
<protein>
    <submittedName>
        <fullName evidence="1">Gluconate 2-dehydrogenase subunit 3 family protein</fullName>
    </submittedName>
</protein>
<keyword evidence="2" id="KW-1185">Reference proteome</keyword>
<proteinExistence type="predicted"/>
<dbReference type="Pfam" id="PF13618">
    <property type="entry name" value="Gluconate_2-dh3"/>
    <property type="match status" value="1"/>
</dbReference>
<dbReference type="RefSeq" id="WP_316027995.1">
    <property type="nucleotide sequence ID" value="NZ_JAWDIO010000002.1"/>
</dbReference>
<dbReference type="EMBL" id="JAWDIO010000002">
    <property type="protein sequence ID" value="MDU0353795.1"/>
    <property type="molecule type" value="Genomic_DNA"/>
</dbReference>
<evidence type="ECO:0000313" key="1">
    <source>
        <dbReference type="EMBL" id="MDU0353795.1"/>
    </source>
</evidence>
<dbReference type="Proteomes" id="UP001247805">
    <property type="component" value="Unassembled WGS sequence"/>
</dbReference>
<name>A0ABU3SUW6_9ALTE</name>
<sequence length="128" mass="14259">MIQKQPGALTVGTPDMMDVLHAEWASQESKEKHHLAVLETQQALDKLANQNFLTAPVKRQLSALKQLDELAFSGNKAWGYRSIKSLIARFYYFSEVGASQELRYELVPIGVGKLAFHLKTLDALGQSS</sequence>
<evidence type="ECO:0000313" key="2">
    <source>
        <dbReference type="Proteomes" id="UP001247805"/>
    </source>
</evidence>
<reference evidence="1 2" key="1">
    <citation type="submission" date="2023-10" db="EMBL/GenBank/DDBJ databases">
        <title>Glaciecola aquimarina strain GGW-M5 nov., isolated from a coastal seawater.</title>
        <authorList>
            <person name="Bayburt H."/>
            <person name="Kim J.M."/>
            <person name="Choi B.J."/>
            <person name="Jeon C.O."/>
        </authorList>
    </citation>
    <scope>NUCLEOTIDE SEQUENCE [LARGE SCALE GENOMIC DNA]</scope>
    <source>
        <strain evidence="1 2">KCTC 32108</strain>
    </source>
</reference>
<accession>A0ABU3SUW6</accession>
<organism evidence="1 2">
    <name type="scientific">Paraglaciecola aquimarina</name>
    <dbReference type="NCBI Taxonomy" id="1235557"/>
    <lineage>
        <taxon>Bacteria</taxon>
        <taxon>Pseudomonadati</taxon>
        <taxon>Pseudomonadota</taxon>
        <taxon>Gammaproteobacteria</taxon>
        <taxon>Alteromonadales</taxon>
        <taxon>Alteromonadaceae</taxon>
        <taxon>Paraglaciecola</taxon>
    </lineage>
</organism>
<dbReference type="InterPro" id="IPR027056">
    <property type="entry name" value="Gluconate_2DH_su3"/>
</dbReference>
<comment type="caution">
    <text evidence="1">The sequence shown here is derived from an EMBL/GenBank/DDBJ whole genome shotgun (WGS) entry which is preliminary data.</text>
</comment>